<dbReference type="EMBL" id="CPXJ01000137">
    <property type="protein sequence ID" value="CNE80085.1"/>
    <property type="molecule type" value="Genomic_DNA"/>
</dbReference>
<organism evidence="1 2">
    <name type="scientific">Yersinia enterocolitica</name>
    <dbReference type="NCBI Taxonomy" id="630"/>
    <lineage>
        <taxon>Bacteria</taxon>
        <taxon>Pseudomonadati</taxon>
        <taxon>Pseudomonadota</taxon>
        <taxon>Gammaproteobacteria</taxon>
        <taxon>Enterobacterales</taxon>
        <taxon>Yersiniaceae</taxon>
        <taxon>Yersinia</taxon>
    </lineage>
</organism>
<name>A0ABP1YLA3_YEREN</name>
<protein>
    <submittedName>
        <fullName evidence="1">Uncharacterized protein</fullName>
    </submittedName>
</protein>
<keyword evidence="2" id="KW-1185">Reference proteome</keyword>
<evidence type="ECO:0000313" key="1">
    <source>
        <dbReference type="EMBL" id="CNE80085.1"/>
    </source>
</evidence>
<sequence>MSDKLSPLKYPDYAAHEVVIEMIKAGKISYAKDAMDIFTHVLDHYRSEQKRILAENTSR</sequence>
<reference evidence="1 2" key="1">
    <citation type="submission" date="2015-03" db="EMBL/GenBank/DDBJ databases">
        <authorList>
            <consortium name="Pathogen Informatics"/>
            <person name="Murphy D."/>
        </authorList>
    </citation>
    <scope>NUCLEOTIDE SEQUENCE [LARGE SCALE GENOMIC DNA]</scope>
    <source>
        <strain evidence="1 2">IP05342</strain>
    </source>
</reference>
<dbReference type="Proteomes" id="UP000041601">
    <property type="component" value="Unassembled WGS sequence"/>
</dbReference>
<dbReference type="RefSeq" id="WP_071828178.1">
    <property type="nucleotide sequence ID" value="NZ_CGGL01000133.1"/>
</dbReference>
<comment type="caution">
    <text evidence="1">The sequence shown here is derived from an EMBL/GenBank/DDBJ whole genome shotgun (WGS) entry which is preliminary data.</text>
</comment>
<evidence type="ECO:0000313" key="2">
    <source>
        <dbReference type="Proteomes" id="UP000041601"/>
    </source>
</evidence>
<gene>
    <name evidence="1" type="ORF">ERS137959_04652</name>
</gene>
<proteinExistence type="predicted"/>
<accession>A0ABP1YLA3</accession>